<proteinExistence type="predicted"/>
<accession>A0A9W6B1S3</accession>
<keyword evidence="2" id="KW-1185">Reference proteome</keyword>
<organism evidence="1 2">
    <name type="scientific">Philodulcilactobacillus myokoensis</name>
    <dbReference type="NCBI Taxonomy" id="2929573"/>
    <lineage>
        <taxon>Bacteria</taxon>
        <taxon>Bacillati</taxon>
        <taxon>Bacillota</taxon>
        <taxon>Bacilli</taxon>
        <taxon>Lactobacillales</taxon>
        <taxon>Lactobacillaceae</taxon>
        <taxon>Philodulcilactobacillus</taxon>
    </lineage>
</organism>
<dbReference type="AlphaFoldDB" id="A0A9W6B1S3"/>
<dbReference type="RefSeq" id="WP_286136753.1">
    <property type="nucleotide sequence ID" value="NZ_BRPL01000002.1"/>
</dbReference>
<reference evidence="1" key="2">
    <citation type="journal article" date="2023" name="PLoS ONE">
        <title>Philodulcilactobacillus myokoensis gen. nov., sp. nov., a fructophilic, acidophilic, and agar-phobic lactic acid bacterium isolated from fermented vegetable extracts.</title>
        <authorList>
            <person name="Kouya T."/>
            <person name="Ishiyama Y."/>
            <person name="Ohashi S."/>
            <person name="Kumakubo R."/>
            <person name="Yamazaki T."/>
            <person name="Otaki T."/>
        </authorList>
    </citation>
    <scope>NUCLEOTIDE SEQUENCE</scope>
    <source>
        <strain evidence="1">WR16-4</strain>
    </source>
</reference>
<comment type="caution">
    <text evidence="1">The sequence shown here is derived from an EMBL/GenBank/DDBJ whole genome shotgun (WGS) entry which is preliminary data.</text>
</comment>
<evidence type="ECO:0000313" key="2">
    <source>
        <dbReference type="Proteomes" id="UP001144204"/>
    </source>
</evidence>
<sequence length="402" mass="47606">MKKVSLLVVLTMGLTLGWVNFSTAVNYHSIVFARAYHHKRHHKTKRHHRLKRRHRRYRLVTVRQHRYALAPYHFKRFKILNNHNYTRWTYRYKYAADNGRRHYLHTIGGNQKVKFSSYLFLPNDIKSRHYDWGDVQGLTMTPNNHYLYVLCNRDHKKNDNDYNGWIVRYDMRKLRRMGIAGKRFELLRKISYLYYQHKINHFNRYQRKILSAIKVGPRFETGHGQSLAYNTKNHQLWLIQIGKVSRPKAAMLEIGATSLKPVRKVIFKFSSKIPISDVLTFDEHGNAYSFTRSMNKFIKIYKGRITGNSVHFHLIMQGLSHWPGTVIQSLSYNPRTNRLYLVSDGGIMSIPVNKLGHLKNRDVHDSKISGRREFEGITFDNHGSGYLLVHQIPELMKANRIF</sequence>
<gene>
    <name evidence="1" type="ORF">WR164_12710</name>
</gene>
<dbReference type="EMBL" id="BRPL01000002">
    <property type="protein sequence ID" value="GLB47292.1"/>
    <property type="molecule type" value="Genomic_DNA"/>
</dbReference>
<dbReference type="Proteomes" id="UP001144204">
    <property type="component" value="Unassembled WGS sequence"/>
</dbReference>
<protein>
    <recommendedName>
        <fullName evidence="3">Extracellular protein</fullName>
    </recommendedName>
</protein>
<evidence type="ECO:0008006" key="3">
    <source>
        <dbReference type="Google" id="ProtNLM"/>
    </source>
</evidence>
<dbReference type="SUPFAM" id="SSF75011">
    <property type="entry name" value="3-carboxy-cis,cis-mucoante lactonizing enzyme"/>
    <property type="match status" value="1"/>
</dbReference>
<evidence type="ECO:0000313" key="1">
    <source>
        <dbReference type="EMBL" id="GLB47292.1"/>
    </source>
</evidence>
<reference evidence="1" key="1">
    <citation type="submission" date="2022-07" db="EMBL/GenBank/DDBJ databases">
        <authorList>
            <person name="Kouya T."/>
            <person name="Ishiyama Y."/>
        </authorList>
    </citation>
    <scope>NUCLEOTIDE SEQUENCE</scope>
    <source>
        <strain evidence="1">WR16-4</strain>
    </source>
</reference>
<name>A0A9W6B1S3_9LACO</name>